<feature type="compositionally biased region" description="Polar residues" evidence="1">
    <location>
        <begin position="20"/>
        <end position="30"/>
    </location>
</feature>
<protein>
    <submittedName>
        <fullName evidence="2">Uncharacterized protein</fullName>
    </submittedName>
</protein>
<proteinExistence type="predicted"/>
<dbReference type="AlphaFoldDB" id="A0A426ZQA3"/>
<sequence length="125" mass="13726">MSSSSAVRWVPKPRREEPTATPSASQTSNPTPDPVAPVQESRTAVGSDRERRRDESGDPSAMGATDDPKYLEAAIGRLDELRIGGEEPELSEEQIRVNDQMQEDELLINLRQESEAIAVKDIQGP</sequence>
<evidence type="ECO:0000313" key="2">
    <source>
        <dbReference type="EMBL" id="RRT66104.1"/>
    </source>
</evidence>
<dbReference type="Proteomes" id="UP000287651">
    <property type="component" value="Unassembled WGS sequence"/>
</dbReference>
<reference evidence="2 3" key="1">
    <citation type="journal article" date="2014" name="Agronomy (Basel)">
        <title>A Draft Genome Sequence for Ensete ventricosum, the Drought-Tolerant Tree Against Hunger.</title>
        <authorList>
            <person name="Harrison J."/>
            <person name="Moore K.A."/>
            <person name="Paszkiewicz K."/>
            <person name="Jones T."/>
            <person name="Grant M."/>
            <person name="Ambacheew D."/>
            <person name="Muzemil S."/>
            <person name="Studholme D.J."/>
        </authorList>
    </citation>
    <scope>NUCLEOTIDE SEQUENCE [LARGE SCALE GENOMIC DNA]</scope>
</reference>
<evidence type="ECO:0000313" key="3">
    <source>
        <dbReference type="Proteomes" id="UP000287651"/>
    </source>
</evidence>
<evidence type="ECO:0000256" key="1">
    <source>
        <dbReference type="SAM" id="MobiDB-lite"/>
    </source>
</evidence>
<feature type="region of interest" description="Disordered" evidence="1">
    <location>
        <begin position="1"/>
        <end position="70"/>
    </location>
</feature>
<organism evidence="2 3">
    <name type="scientific">Ensete ventricosum</name>
    <name type="common">Abyssinian banana</name>
    <name type="synonym">Musa ensete</name>
    <dbReference type="NCBI Taxonomy" id="4639"/>
    <lineage>
        <taxon>Eukaryota</taxon>
        <taxon>Viridiplantae</taxon>
        <taxon>Streptophyta</taxon>
        <taxon>Embryophyta</taxon>
        <taxon>Tracheophyta</taxon>
        <taxon>Spermatophyta</taxon>
        <taxon>Magnoliopsida</taxon>
        <taxon>Liliopsida</taxon>
        <taxon>Zingiberales</taxon>
        <taxon>Musaceae</taxon>
        <taxon>Ensete</taxon>
    </lineage>
</organism>
<comment type="caution">
    <text evidence="2">The sequence shown here is derived from an EMBL/GenBank/DDBJ whole genome shotgun (WGS) entry which is preliminary data.</text>
</comment>
<feature type="compositionally biased region" description="Basic and acidic residues" evidence="1">
    <location>
        <begin position="47"/>
        <end position="56"/>
    </location>
</feature>
<gene>
    <name evidence="2" type="ORF">B296_00025261</name>
</gene>
<dbReference type="EMBL" id="AMZH03005561">
    <property type="protein sequence ID" value="RRT66104.1"/>
    <property type="molecule type" value="Genomic_DNA"/>
</dbReference>
<accession>A0A426ZQA3</accession>
<name>A0A426ZQA3_ENSVE</name>